<dbReference type="EMBL" id="MATO01000079">
    <property type="protein sequence ID" value="OCS84335.1"/>
    <property type="molecule type" value="Genomic_DNA"/>
</dbReference>
<gene>
    <name evidence="5" type="ORF">A6K76_15630</name>
</gene>
<evidence type="ECO:0000313" key="6">
    <source>
        <dbReference type="Proteomes" id="UP000093482"/>
    </source>
</evidence>
<evidence type="ECO:0000259" key="4">
    <source>
        <dbReference type="PROSITE" id="PS51677"/>
    </source>
</evidence>
<feature type="domain" description="NodB homology" evidence="4">
    <location>
        <begin position="222"/>
        <end position="396"/>
    </location>
</feature>
<dbReference type="OrthoDB" id="9812065at2"/>
<dbReference type="SUPFAM" id="SSF88713">
    <property type="entry name" value="Glycoside hydrolase/deacetylase"/>
    <property type="match status" value="1"/>
</dbReference>
<dbReference type="Pfam" id="PF01522">
    <property type="entry name" value="Polysacc_deac_1"/>
    <property type="match status" value="1"/>
</dbReference>
<keyword evidence="1" id="KW-0479">Metal-binding</keyword>
<feature type="chain" id="PRO_5008648999" description="NodB homology domain-containing protein" evidence="3">
    <location>
        <begin position="26"/>
        <end position="401"/>
    </location>
</feature>
<dbReference type="GO" id="GO:0046872">
    <property type="term" value="F:metal ion binding"/>
    <property type="evidence" value="ECO:0007669"/>
    <property type="project" value="UniProtKB-KW"/>
</dbReference>
<dbReference type="PANTHER" id="PTHR10587">
    <property type="entry name" value="GLYCOSYL TRANSFERASE-RELATED"/>
    <property type="match status" value="1"/>
</dbReference>
<comment type="caution">
    <text evidence="5">The sequence shown here is derived from an EMBL/GenBank/DDBJ whole genome shotgun (WGS) entry which is preliminary data.</text>
</comment>
<organism evidence="5 6">
    <name type="scientific">Caryophanon latum</name>
    <dbReference type="NCBI Taxonomy" id="33977"/>
    <lineage>
        <taxon>Bacteria</taxon>
        <taxon>Bacillati</taxon>
        <taxon>Bacillota</taxon>
        <taxon>Bacilli</taxon>
        <taxon>Bacillales</taxon>
        <taxon>Caryophanaceae</taxon>
        <taxon>Caryophanon</taxon>
    </lineage>
</organism>
<sequence>MKRLIISTFFFVIACLAIHTSSAQAADTTLYQMQQKAYVYAQMDASTKATGSLQASARFYAQPASDGWLYVPNKKGYVQVEYAQPLNGEYVVVNAENIVLYKYATKSSQKMSNVISQSVAIRYNDVAAGWSLVSYNGAFGYMPTSVLAAPTVTETKVYATDAELRNKPTKSAAVVDHIAADVELHVYTSFLGWSFVANDTYSGYVKTADITDPTPPAKPIVKKIALTFDDGPHKKVTPQVLATLKQYDAKATFFVIGEEAERNAAILKQAASEGHQIGNHSFSHDRLSTLSIRAVIADLEKTNAVIQRITGTKPTVYRPPFGAITQQMRKSISMPPILWSLDTLDWKHRNADKTVDIIKKEAKNGAIVLMHDIHQPTADALPRVLEALQAQGYTFVTIDEL</sequence>
<reference evidence="5 6" key="1">
    <citation type="submission" date="2016-07" db="EMBL/GenBank/DDBJ databases">
        <title>Caryophanon latum genome sequencing.</title>
        <authorList>
            <person name="Verma A."/>
            <person name="Pal Y."/>
            <person name="Krishnamurthi S."/>
        </authorList>
    </citation>
    <scope>NUCLEOTIDE SEQUENCE [LARGE SCALE GENOMIC DNA]</scope>
    <source>
        <strain evidence="5 6">DSM 14151</strain>
    </source>
</reference>
<keyword evidence="2" id="KW-0378">Hydrolase</keyword>
<dbReference type="PANTHER" id="PTHR10587:SF133">
    <property type="entry name" value="CHITIN DEACETYLASE 1-RELATED"/>
    <property type="match status" value="1"/>
</dbReference>
<keyword evidence="3" id="KW-0732">Signal</keyword>
<dbReference type="GO" id="GO:0016020">
    <property type="term" value="C:membrane"/>
    <property type="evidence" value="ECO:0007669"/>
    <property type="project" value="TreeGrafter"/>
</dbReference>
<dbReference type="RefSeq" id="WP_066466519.1">
    <property type="nucleotide sequence ID" value="NZ_MATO01000079.1"/>
</dbReference>
<dbReference type="InterPro" id="IPR002509">
    <property type="entry name" value="NODB_dom"/>
</dbReference>
<dbReference type="CDD" id="cd10954">
    <property type="entry name" value="CE4_CtAXE_like"/>
    <property type="match status" value="1"/>
</dbReference>
<dbReference type="Proteomes" id="UP000093482">
    <property type="component" value="Unassembled WGS sequence"/>
</dbReference>
<proteinExistence type="predicted"/>
<keyword evidence="6" id="KW-1185">Reference proteome</keyword>
<evidence type="ECO:0000256" key="3">
    <source>
        <dbReference type="SAM" id="SignalP"/>
    </source>
</evidence>
<dbReference type="PROSITE" id="PS51677">
    <property type="entry name" value="NODB"/>
    <property type="match status" value="1"/>
</dbReference>
<dbReference type="GO" id="GO:0005975">
    <property type="term" value="P:carbohydrate metabolic process"/>
    <property type="evidence" value="ECO:0007669"/>
    <property type="project" value="InterPro"/>
</dbReference>
<evidence type="ECO:0000256" key="1">
    <source>
        <dbReference type="ARBA" id="ARBA00022723"/>
    </source>
</evidence>
<dbReference type="GO" id="GO:0016810">
    <property type="term" value="F:hydrolase activity, acting on carbon-nitrogen (but not peptide) bonds"/>
    <property type="evidence" value="ECO:0007669"/>
    <property type="project" value="InterPro"/>
</dbReference>
<name>A0A1C0YB21_9BACL</name>
<evidence type="ECO:0000256" key="2">
    <source>
        <dbReference type="ARBA" id="ARBA00022801"/>
    </source>
</evidence>
<feature type="signal peptide" evidence="3">
    <location>
        <begin position="1"/>
        <end position="25"/>
    </location>
</feature>
<dbReference type="Gene3D" id="3.20.20.370">
    <property type="entry name" value="Glycoside hydrolase/deacetylase"/>
    <property type="match status" value="1"/>
</dbReference>
<evidence type="ECO:0000313" key="5">
    <source>
        <dbReference type="EMBL" id="OCS84335.1"/>
    </source>
</evidence>
<dbReference type="AlphaFoldDB" id="A0A1C0YB21"/>
<protein>
    <recommendedName>
        <fullName evidence="4">NodB homology domain-containing protein</fullName>
    </recommendedName>
</protein>
<dbReference type="InterPro" id="IPR011330">
    <property type="entry name" value="Glyco_hydro/deAcase_b/a-brl"/>
</dbReference>
<dbReference type="InterPro" id="IPR050248">
    <property type="entry name" value="Polysacc_deacetylase_ArnD"/>
</dbReference>
<accession>A0A1C0YB21</accession>
<dbReference type="PROSITE" id="PS51257">
    <property type="entry name" value="PROKAR_LIPOPROTEIN"/>
    <property type="match status" value="1"/>
</dbReference>